<proteinExistence type="predicted"/>
<gene>
    <name evidence="4" type="ORF">LSINAPIS_LOCUS6244</name>
</gene>
<organism evidence="4 5">
    <name type="scientific">Leptidea sinapis</name>
    <dbReference type="NCBI Taxonomy" id="189913"/>
    <lineage>
        <taxon>Eukaryota</taxon>
        <taxon>Metazoa</taxon>
        <taxon>Ecdysozoa</taxon>
        <taxon>Arthropoda</taxon>
        <taxon>Hexapoda</taxon>
        <taxon>Insecta</taxon>
        <taxon>Pterygota</taxon>
        <taxon>Neoptera</taxon>
        <taxon>Endopterygota</taxon>
        <taxon>Lepidoptera</taxon>
        <taxon>Glossata</taxon>
        <taxon>Ditrysia</taxon>
        <taxon>Papilionoidea</taxon>
        <taxon>Pieridae</taxon>
        <taxon>Dismorphiinae</taxon>
        <taxon>Leptidea</taxon>
    </lineage>
</organism>
<dbReference type="GO" id="GO:0005739">
    <property type="term" value="C:mitochondrion"/>
    <property type="evidence" value="ECO:0007669"/>
    <property type="project" value="TreeGrafter"/>
</dbReference>
<evidence type="ECO:0000256" key="2">
    <source>
        <dbReference type="PROSITE-ProRule" id="PRU00708"/>
    </source>
</evidence>
<dbReference type="Pfam" id="PF23276">
    <property type="entry name" value="TPR_24"/>
    <property type="match status" value="1"/>
</dbReference>
<dbReference type="Gene3D" id="1.25.40.10">
    <property type="entry name" value="Tetratricopeptide repeat domain"/>
    <property type="match status" value="2"/>
</dbReference>
<dbReference type="InterPro" id="IPR011717">
    <property type="entry name" value="TPR-4"/>
</dbReference>
<dbReference type="PANTHER" id="PTHR46669:SF1">
    <property type="entry name" value="LEUCINE-RICH PPR MOTIF-CONTAINING PROTEIN, MITOCHONDRIAL"/>
    <property type="match status" value="1"/>
</dbReference>
<dbReference type="GO" id="GO:0070129">
    <property type="term" value="P:regulation of mitochondrial translation"/>
    <property type="evidence" value="ECO:0007669"/>
    <property type="project" value="TreeGrafter"/>
</dbReference>
<dbReference type="InterPro" id="IPR033490">
    <property type="entry name" value="LRP130"/>
</dbReference>
<dbReference type="InterPro" id="IPR057027">
    <property type="entry name" value="TPR_mt"/>
</dbReference>
<accession>A0A5E4Q7I7</accession>
<dbReference type="InterPro" id="IPR002885">
    <property type="entry name" value="PPR_rpt"/>
</dbReference>
<dbReference type="Proteomes" id="UP000324832">
    <property type="component" value="Unassembled WGS sequence"/>
</dbReference>
<dbReference type="SUPFAM" id="SSF48452">
    <property type="entry name" value="TPR-like"/>
    <property type="match status" value="1"/>
</dbReference>
<sequence length="1307" mass="148182">MSLLRSTKFVRYFTGAARTLLINSAKTAETNVFNNHRLLGATNSIFLKDYSTSKKSERLEPLLQRLDSEVRRYGRITKRDIDEVFDEIRVKNDITSSQSLLVIRCCGELVPEELPEQRTLLVQKIWNVLTERGVPMDVSHYNALLRVYLENEHPFSPAQFLEEMEKKGLQPNRVTYQRLMWRYCQEGDVDGATKVLEKMRELNMPVSEQVLNALVMGHAFHGDTEGAKAVLETMAGAGLKPSNQTFALLACGYAKHGDIAGIENVIAMADDKDSYLTDKDLLDVIEHLANGGHKDKVEQILSHLRKGAGFNQDICNLILRLLNKGHDDTAKLMLSIMSKSNNVEDTMFKGAFYVKQLVKLNRPTNLVIASCRELQDEGLIPKALYIAAEVALQQGRVELARTLLRELKKDGMEMRQHYYWPILAQKGKEGDEEGLIQTIREMCDENLIPSGEALRDYILPYLIEKDTPQNVIVKLQIANVPVAHCARNLITELLYMGNISQAAQIALQYRPRGGFSLISGSLVNALNKTKDIESFVKIVHVLSVSPPLQTDEDSPESSTGDISNDVGPIIKSAIKNLKTPELCETLLEAILSRGIKISERSAEEIEQYLGNNMTTNISQLLLKLTSPDLECVPIENSKLNNVNVNRKLKSKDLEQIIKKTIEKGGNITRLQKQLLVAYIDENNVEKLESYIEELRKSNFDITTSTQLKIFECYAENDNIEKADEELKNIISKDPEFVLSRYKKIVLAHALVRANRYEEAIQFLKDNKPTDDNSPTFLLNSKCWQMLNTLVDQKDVTKVKELTEVLINNNYILPTNVLLGPMIKVHIVNDDLESALNEFEYCCKQYRSTPWKGELMKTLIMKESANKLQWLADLSTQIHGEINILHDLVLAFVECGRLRQARRILETPGLLTRQRRLNDACERYVEEGKSEYLEGLLEATRDLSVVDRSNIFYHLLVTYCKANETDKALGLWTVLQEEGEIPSEQFLVTLGNYLKSKKIEVPFIIPEEKTAKNKVKTSIVAKEKPTPKQPEKPTKQDLTNQLEKMINDGHLTRAVEFAIICIKKGNKPRSSILKYLLKQLALEGNVEAVEQFGKCLDDDMKKDVTYNDKHTLAVFKKGNGEQHIDNLLVAIEKCENNDDLKIALKAFPRSTALASAVNNEELAKKCQRITEIAASKGALLPANLLWLEYLIAGKNIEAESIWNNCLKDSEIIVYRRLLQEAHLKRDFKLIEALLSYLKRNPKIQPSALGNVYSRYINLHLVDNNIDEAKSLLDQALRSGIQNEHLNKSSLSRLKEKLEAAGKDFEYSF</sequence>
<evidence type="ECO:0000256" key="1">
    <source>
        <dbReference type="ARBA" id="ARBA00022737"/>
    </source>
</evidence>
<keyword evidence="5" id="KW-1185">Reference proteome</keyword>
<evidence type="ECO:0000259" key="3">
    <source>
        <dbReference type="Pfam" id="PF23276"/>
    </source>
</evidence>
<dbReference type="EMBL" id="FZQP02001915">
    <property type="protein sequence ID" value="VVC94248.1"/>
    <property type="molecule type" value="Genomic_DNA"/>
</dbReference>
<feature type="domain" description="Pentatricopeptide repeat-containing protein-mitochondrial" evidence="3">
    <location>
        <begin position="121"/>
        <end position="226"/>
    </location>
</feature>
<keyword evidence="1" id="KW-0677">Repeat</keyword>
<dbReference type="Pfam" id="PF07721">
    <property type="entry name" value="TPR_4"/>
    <property type="match status" value="1"/>
</dbReference>
<reference evidence="4 5" key="1">
    <citation type="submission" date="2017-07" db="EMBL/GenBank/DDBJ databases">
        <authorList>
            <person name="Talla V."/>
            <person name="Backstrom N."/>
        </authorList>
    </citation>
    <scope>NUCLEOTIDE SEQUENCE [LARGE SCALE GENOMIC DNA]</scope>
</reference>
<dbReference type="GO" id="GO:0042802">
    <property type="term" value="F:identical protein binding"/>
    <property type="evidence" value="ECO:0007669"/>
    <property type="project" value="InterPro"/>
</dbReference>
<evidence type="ECO:0000313" key="4">
    <source>
        <dbReference type="EMBL" id="VVC94248.1"/>
    </source>
</evidence>
<protein>
    <recommendedName>
        <fullName evidence="3">Pentatricopeptide repeat-containing protein-mitochondrial domain-containing protein</fullName>
    </recommendedName>
</protein>
<name>A0A5E4Q7I7_9NEOP</name>
<dbReference type="PANTHER" id="PTHR46669">
    <property type="entry name" value="LEUCINE-RICH PPR MOTIF-CONTAINING PROTEIN, MITOCHONDRIAL"/>
    <property type="match status" value="1"/>
</dbReference>
<feature type="repeat" description="PPR" evidence="2">
    <location>
        <begin position="172"/>
        <end position="206"/>
    </location>
</feature>
<dbReference type="GO" id="GO:0003730">
    <property type="term" value="F:mRNA 3'-UTR binding"/>
    <property type="evidence" value="ECO:0007669"/>
    <property type="project" value="TreeGrafter"/>
</dbReference>
<dbReference type="GO" id="GO:0005634">
    <property type="term" value="C:nucleus"/>
    <property type="evidence" value="ECO:0007669"/>
    <property type="project" value="TreeGrafter"/>
</dbReference>
<evidence type="ECO:0000313" key="5">
    <source>
        <dbReference type="Proteomes" id="UP000324832"/>
    </source>
</evidence>
<dbReference type="PROSITE" id="PS51375">
    <property type="entry name" value="PPR"/>
    <property type="match status" value="2"/>
</dbReference>
<feature type="repeat" description="PPR" evidence="2">
    <location>
        <begin position="137"/>
        <end position="171"/>
    </location>
</feature>
<dbReference type="InterPro" id="IPR011990">
    <property type="entry name" value="TPR-like_helical_dom_sf"/>
</dbReference>